<dbReference type="EMBL" id="MN186691">
    <property type="protein sequence ID" value="QJS38983.1"/>
    <property type="molecule type" value="Genomic_DNA"/>
</dbReference>
<proteinExistence type="inferred from homology"/>
<dbReference type="InterPro" id="IPR015332">
    <property type="entry name" value="CH2-like"/>
</dbReference>
<evidence type="ECO:0000313" key="3">
    <source>
        <dbReference type="EMBL" id="QJS38983.1"/>
    </source>
</evidence>
<dbReference type="Pfam" id="PF09252">
    <property type="entry name" value="Feld-I_B"/>
    <property type="match status" value="1"/>
</dbReference>
<dbReference type="InterPro" id="IPR035960">
    <property type="entry name" value="Secretoglobin_sf"/>
</dbReference>
<accession>A0A6M4RZ61</accession>
<keyword evidence="2" id="KW-0732">Signal</keyword>
<dbReference type="Gene3D" id="1.20.920.50">
    <property type="match status" value="1"/>
</dbReference>
<dbReference type="AlphaFoldDB" id="A0A6M4RZ61"/>
<reference evidence="3" key="1">
    <citation type="submission" date="2019-06" db="EMBL/GenBank/DDBJ databases">
        <title>The evolutionary history of the Abp gene family expansion supports subfunctionalization following duplication.</title>
        <authorList>
            <person name="Karn R.C."/>
            <person name="Yazdanifar G."/>
            <person name="Pezer Z."/>
            <person name="Janousek V."/>
            <person name="Laukaitis C."/>
        </authorList>
    </citation>
    <scope>NUCLEOTIDE SEQUENCE</scope>
</reference>
<evidence type="ECO:0000256" key="1">
    <source>
        <dbReference type="ARBA" id="ARBA00008650"/>
    </source>
</evidence>
<dbReference type="InterPro" id="IPR053723">
    <property type="entry name" value="Secretoglobin_Domain_sf"/>
</dbReference>
<organism evidence="3">
    <name type="scientific">Mus caroli</name>
    <name type="common">Ryukyu mouse</name>
    <name type="synonym">Ricefield mouse</name>
    <dbReference type="NCBI Taxonomy" id="10089"/>
    <lineage>
        <taxon>Eukaryota</taxon>
        <taxon>Metazoa</taxon>
        <taxon>Chordata</taxon>
        <taxon>Craniata</taxon>
        <taxon>Vertebrata</taxon>
        <taxon>Euteleostomi</taxon>
        <taxon>Mammalia</taxon>
        <taxon>Eutheria</taxon>
        <taxon>Euarchontoglires</taxon>
        <taxon>Glires</taxon>
        <taxon>Rodentia</taxon>
        <taxon>Myomorpha</taxon>
        <taxon>Muroidea</taxon>
        <taxon>Muridae</taxon>
        <taxon>Murinae</taxon>
        <taxon>Mus</taxon>
        <taxon>Mus</taxon>
    </lineage>
</organism>
<protein>
    <submittedName>
        <fullName evidence="3">ABPBGJ</fullName>
    </submittedName>
</protein>
<dbReference type="GO" id="GO:0005615">
    <property type="term" value="C:extracellular space"/>
    <property type="evidence" value="ECO:0007669"/>
    <property type="project" value="InterPro"/>
</dbReference>
<name>A0A6M4RZ61_MUSCR</name>
<gene>
    <name evidence="3" type="primary">AbpbgJ</name>
</gene>
<sequence>MKGTLLLPSLLVTGDLSFQITEECVSFFKGYVSIVSGLRFVLHQELQAFNATTGEKVAFEKIQDCYKFMGPKIMEAMNSSLECQAYYSSGTVGNFIDLLFKILGQ</sequence>
<feature type="chain" id="PRO_5026667584" evidence="2">
    <location>
        <begin position="18"/>
        <end position="105"/>
    </location>
</feature>
<comment type="similarity">
    <text evidence="1">Belongs to the secretoglobin family.</text>
</comment>
<feature type="signal peptide" evidence="2">
    <location>
        <begin position="1"/>
        <end position="17"/>
    </location>
</feature>
<dbReference type="PANTHER" id="PTHR31708:SF1">
    <property type="entry name" value="ABPBG11-RELATED"/>
    <property type="match status" value="1"/>
</dbReference>
<evidence type="ECO:0000256" key="2">
    <source>
        <dbReference type="SAM" id="SignalP"/>
    </source>
</evidence>
<dbReference type="PANTHER" id="PTHR31708">
    <property type="entry name" value="ABPBG26-RELATED"/>
    <property type="match status" value="1"/>
</dbReference>
<dbReference type="SUPFAM" id="SSF48201">
    <property type="entry name" value="Uteroglobin-like"/>
    <property type="match status" value="1"/>
</dbReference>